<dbReference type="EMBL" id="JBICBT010000783">
    <property type="protein sequence ID" value="KAL3101341.1"/>
    <property type="molecule type" value="Genomic_DNA"/>
</dbReference>
<dbReference type="InterPro" id="IPR037238">
    <property type="entry name" value="YbiA-like_sf"/>
</dbReference>
<dbReference type="InterPro" id="IPR012816">
    <property type="entry name" value="NADAR"/>
</dbReference>
<feature type="domain" description="NADAR" evidence="2">
    <location>
        <begin position="914"/>
        <end position="1074"/>
    </location>
</feature>
<evidence type="ECO:0008006" key="7">
    <source>
        <dbReference type="Google" id="ProtNLM"/>
    </source>
</evidence>
<dbReference type="Gene3D" id="1.10.357.40">
    <property type="entry name" value="YbiA-like"/>
    <property type="match status" value="1"/>
</dbReference>
<organism evidence="5 6">
    <name type="scientific">Heterodera trifolii</name>
    <dbReference type="NCBI Taxonomy" id="157864"/>
    <lineage>
        <taxon>Eukaryota</taxon>
        <taxon>Metazoa</taxon>
        <taxon>Ecdysozoa</taxon>
        <taxon>Nematoda</taxon>
        <taxon>Chromadorea</taxon>
        <taxon>Rhabditida</taxon>
        <taxon>Tylenchina</taxon>
        <taxon>Tylenchomorpha</taxon>
        <taxon>Tylenchoidea</taxon>
        <taxon>Heteroderidae</taxon>
        <taxon>Heteroderinae</taxon>
        <taxon>Heterodera</taxon>
    </lineage>
</organism>
<evidence type="ECO:0000259" key="4">
    <source>
        <dbReference type="Pfam" id="PF24360"/>
    </source>
</evidence>
<feature type="region of interest" description="Disordered" evidence="1">
    <location>
        <begin position="590"/>
        <end position="615"/>
    </location>
</feature>
<feature type="compositionally biased region" description="Low complexity" evidence="1">
    <location>
        <begin position="379"/>
        <end position="390"/>
    </location>
</feature>
<evidence type="ECO:0000259" key="3">
    <source>
        <dbReference type="Pfam" id="PF24359"/>
    </source>
</evidence>
<feature type="region of interest" description="Disordered" evidence="1">
    <location>
        <begin position="363"/>
        <end position="558"/>
    </location>
</feature>
<feature type="compositionally biased region" description="Polar residues" evidence="1">
    <location>
        <begin position="363"/>
        <end position="372"/>
    </location>
</feature>
<dbReference type="Pfam" id="PF24359">
    <property type="entry name" value="DUF7515"/>
    <property type="match status" value="1"/>
</dbReference>
<evidence type="ECO:0000313" key="5">
    <source>
        <dbReference type="EMBL" id="KAL3101341.1"/>
    </source>
</evidence>
<dbReference type="CDD" id="cd15457">
    <property type="entry name" value="NADAR"/>
    <property type="match status" value="1"/>
</dbReference>
<feature type="compositionally biased region" description="Basic and acidic residues" evidence="1">
    <location>
        <begin position="457"/>
        <end position="467"/>
    </location>
</feature>
<sequence>MPSIFDNFAKANGGRGPLMMGEASSNWMSTPLIDENGLPMVNDTASNSTSGTFWEEMEHELRSQPTGRAEPMAFDMTPSDGMSGGAQPMEMSKEEKCQRLKIIQEELLFTLASRFNGYANLEDIKRDFNVDSGLIPDLVAQQYGYQKFEDFFQSDLVKGVYKLVVYEGQPTYVPRDCSKFKHIRDEQMVSNDTIVRKEDEMEMEKLARALLPENTEQYINGKKIILKILHELGGETQQILWMRIQEKYKQETGKELAGDELRKMFQRDKALKILTKFFKNDVDVWDANAPGVFYLRLKKPYNEIMRDFDEIIRDQQEAIKKFRANKRQSHHNGGNHRAKLTMEEKFRPVNSLFAPTVDQSVFYEQSTSQSTAKPPPPNANASENPSNLPNDGIGRTPSPPQMFSDRNCFSSSKTKFELPNDVNESNSDWTKNISKTAANEHSQRTRVNWDGQSLAHYDGKDGGEGKEQTTNGSKNNGKTKENSSKKKYTSRNTGTYTDSEEEEADNEEEEDARSDVTLMDQNGRREGQNGTGQLQQKDANPRRRATFDDEPQEQSLNAEINRSNISKPVGHQKAIQKFMRERMEQKGITAPMQRTNSSDVVEQNEPNANTGRHGKFDLSMMDNGSANNDKGNAAPALSVQPNRVTHANDGQSNAQMDGRNATTYATQSHNQPNLETHQMHANVLPAREPLHLGSVFSARPSVDSSKVFQLMEHVEELRNIANEKGFSHETRFDEGSFTFRRGDKLLIFTEFDEEKIRGSVHSGGRISNDRYFPKVDWDMFYSAILGLLSRNFEMPRSQPRKKSDPLPFPSVFSEERFSSADPKKLPWGCPPEIKGSGKNLIELEEPADTDLREALKTTRDASSVPPIVPRKPRNKTIAAWLMPNVPNSFLGRGPPFPSHKKTVDGRAFLCFFSKVYAFSNHYSANFRIAEDIFCCSEQYYMWRKSKYFGFDRTADEIMENGEAKVIKHLGHADSLRNKRRMGMEPNSREFDHDEWREAKEEIMLTALRAKFTQNPELGRMLVGTEDALLVEASPTDKYWGIGCAMDSEEIAKPTQWQGLNRMGNLLETLRQEIRWGGQKLDEPKRKKNGVLTMRTNKYSF</sequence>
<gene>
    <name evidence="5" type="ORF">niasHT_028097</name>
</gene>
<dbReference type="NCBIfam" id="TIGR02464">
    <property type="entry name" value="ribofla_fusion"/>
    <property type="match status" value="1"/>
</dbReference>
<comment type="caution">
    <text evidence="5">The sequence shown here is derived from an EMBL/GenBank/DDBJ whole genome shotgun (WGS) entry which is preliminary data.</text>
</comment>
<evidence type="ECO:0000313" key="6">
    <source>
        <dbReference type="Proteomes" id="UP001620626"/>
    </source>
</evidence>
<feature type="compositionally biased region" description="Polar residues" evidence="1">
    <location>
        <begin position="592"/>
        <end position="610"/>
    </location>
</feature>
<proteinExistence type="predicted"/>
<feature type="domain" description="DUF7515" evidence="3">
    <location>
        <begin position="103"/>
        <end position="159"/>
    </location>
</feature>
<feature type="compositionally biased region" description="Polar residues" evidence="1">
    <location>
        <begin position="422"/>
        <end position="440"/>
    </location>
</feature>
<dbReference type="Pfam" id="PF08719">
    <property type="entry name" value="NADAR"/>
    <property type="match status" value="1"/>
</dbReference>
<protein>
    <recommendedName>
        <fullName evidence="7">NADAR domain-containing protein</fullName>
    </recommendedName>
</protein>
<dbReference type="AlphaFoldDB" id="A0ABD2KEL0"/>
<feature type="compositionally biased region" description="Acidic residues" evidence="1">
    <location>
        <begin position="498"/>
        <end position="512"/>
    </location>
</feature>
<keyword evidence="6" id="KW-1185">Reference proteome</keyword>
<name>A0ABD2KEL0_9BILA</name>
<dbReference type="InterPro" id="IPR055938">
    <property type="entry name" value="DUF7516"/>
</dbReference>
<accession>A0ABD2KEL0</accession>
<dbReference type="Proteomes" id="UP001620626">
    <property type="component" value="Unassembled WGS sequence"/>
</dbReference>
<dbReference type="Pfam" id="PF24360">
    <property type="entry name" value="DUF7516"/>
    <property type="match status" value="1"/>
</dbReference>
<evidence type="ECO:0000259" key="2">
    <source>
        <dbReference type="Pfam" id="PF08719"/>
    </source>
</evidence>
<dbReference type="InterPro" id="IPR055937">
    <property type="entry name" value="DUF7515"/>
</dbReference>
<dbReference type="SUPFAM" id="SSF143990">
    <property type="entry name" value="YbiA-like"/>
    <property type="match status" value="1"/>
</dbReference>
<feature type="domain" description="DUF7516" evidence="4">
    <location>
        <begin position="219"/>
        <end position="304"/>
    </location>
</feature>
<evidence type="ECO:0000256" key="1">
    <source>
        <dbReference type="SAM" id="MobiDB-lite"/>
    </source>
</evidence>
<reference evidence="5 6" key="1">
    <citation type="submission" date="2024-10" db="EMBL/GenBank/DDBJ databases">
        <authorList>
            <person name="Kim D."/>
        </authorList>
    </citation>
    <scope>NUCLEOTIDE SEQUENCE [LARGE SCALE GENOMIC DNA]</scope>
    <source>
        <strain evidence="5">BH-2024</strain>
    </source>
</reference>